<keyword evidence="3" id="KW-0732">Signal</keyword>
<keyword evidence="6" id="KW-1015">Disulfide bond</keyword>
<name>A0A2L0EW80_SORCE</name>
<feature type="region of interest" description="Disordered" evidence="7">
    <location>
        <begin position="920"/>
        <end position="947"/>
    </location>
</feature>
<comment type="similarity">
    <text evidence="1">Belongs to the sulfatase family.</text>
</comment>
<feature type="region of interest" description="Disordered" evidence="7">
    <location>
        <begin position="730"/>
        <end position="749"/>
    </location>
</feature>
<dbReference type="InterPro" id="IPR000917">
    <property type="entry name" value="Sulfatase_N"/>
</dbReference>
<dbReference type="Gene3D" id="3.40.720.10">
    <property type="entry name" value="Alkaline Phosphatase, subunit A"/>
    <property type="match status" value="2"/>
</dbReference>
<evidence type="ECO:0000259" key="8">
    <source>
        <dbReference type="SMART" id="SM00560"/>
    </source>
</evidence>
<keyword evidence="2" id="KW-0479">Metal-binding</keyword>
<dbReference type="Pfam" id="PF00884">
    <property type="entry name" value="Sulfatase"/>
    <property type="match status" value="2"/>
</dbReference>
<dbReference type="InterPro" id="IPR006558">
    <property type="entry name" value="LamG-like"/>
</dbReference>
<dbReference type="SUPFAM" id="SSF53649">
    <property type="entry name" value="Alkaline phosphatase-like"/>
    <property type="match status" value="2"/>
</dbReference>
<keyword evidence="4" id="KW-0378">Hydrolase</keyword>
<feature type="domain" description="LamG-like jellyroll fold" evidence="8">
    <location>
        <begin position="363"/>
        <end position="505"/>
    </location>
</feature>
<evidence type="ECO:0000256" key="5">
    <source>
        <dbReference type="ARBA" id="ARBA00022837"/>
    </source>
</evidence>
<dbReference type="PANTHER" id="PTHR42693">
    <property type="entry name" value="ARYLSULFATASE FAMILY MEMBER"/>
    <property type="match status" value="1"/>
</dbReference>
<feature type="compositionally biased region" description="Polar residues" evidence="7">
    <location>
        <begin position="730"/>
        <end position="739"/>
    </location>
</feature>
<dbReference type="GO" id="GO:0046872">
    <property type="term" value="F:metal ion binding"/>
    <property type="evidence" value="ECO:0007669"/>
    <property type="project" value="UniProtKB-KW"/>
</dbReference>
<dbReference type="Proteomes" id="UP000238348">
    <property type="component" value="Chromosome"/>
</dbReference>
<dbReference type="SMART" id="SM00560">
    <property type="entry name" value="LamGL"/>
    <property type="match status" value="1"/>
</dbReference>
<dbReference type="GO" id="GO:0004065">
    <property type="term" value="F:arylsulfatase activity"/>
    <property type="evidence" value="ECO:0007669"/>
    <property type="project" value="TreeGrafter"/>
</dbReference>
<dbReference type="EMBL" id="CP012673">
    <property type="protein sequence ID" value="AUX43560.1"/>
    <property type="molecule type" value="Genomic_DNA"/>
</dbReference>
<gene>
    <name evidence="9" type="ORF">SOCE26_050100</name>
</gene>
<dbReference type="InterPro" id="IPR001791">
    <property type="entry name" value="Laminin_G"/>
</dbReference>
<dbReference type="InterPro" id="IPR024607">
    <property type="entry name" value="Sulfatase_CS"/>
</dbReference>
<dbReference type="Pfam" id="PF13385">
    <property type="entry name" value="Laminin_G_3"/>
    <property type="match status" value="2"/>
</dbReference>
<sequence>MSMHAIPFRPIGSATLSFDGKSQYETIPNCNEINFSREQDFTVAARISANPVQNQSYGEHGVIEKLNAAGPYPFVIRYFSQGPDLGRILVAHCDGKEYPLIKSKTLFNDGKFHHVAFVRQTENGKGMLYLYIDGKLEGTHLDVTTGETQNNSPLYLGCRGSGAAGNLYFAGQIKDLEIYSVGLAQNEVAALAAQKPNLLLILADDLGVDALRIDDATGHVTVALDGSDENARVPRRLPNLERLLNSGLHFTRAWAQPTCSPTRGSLFTGLHPWKTGVGFPSPPGNDTLATKPKSGKTIVSLAEALRGAGYRCGMFGKWDLGEPMLTPPPTGFRPIGGETLSFDGKSQHRAITSSEEINFAREQDFTVAAWIRAEPVQGAEESDIIEKWDQNGPYPFVIRYLSQGADLGKIVVARYDGTNNPGIKSTTSINDSKFHHVTFVRRTENGKGTLYLYIDGKLEGSNPDTTTGNTENSSPLYLGCRGGFAFFFAGQIKDLQLFHRGLTQTEVASISTKRTPLDWGWDRFEGFFEGGFRPVSNLHYGYSREQTEFRSMTLSTLDTKPEGYNAPLTAFETSERTAENALVKSRCAEYLRAAAPDIGEKQPDIRYYIWKKSFEDRPTGVRLFARPATERTHMYATRDQVYAAKDWIRQMLGAPWCVALTLATPHDPYHVPPTESFTIEFKDPANPTVHEMFIAMVESMDFYIGKLLNSEEPEIREQLRNTVVVFVTDNGTQDTNPDNRAQLLDKDKGDDKNSPYIGAVHVPMIIADGGALLGCRPCYLSGAGDKAAVHGVCKDLVHIVDIYKTFTDIAGVEAPWAEDSQSLKPYLQSTSVVPRKYNFGQQYPKTDDRVTPKFSSITDGTYKLSWIRRLSEIVDGGAKDGYDYVFSKLEPHDTAKGALKETPIPDFRKDPTLLAKAKELHAEMSKQRLDAGDTEDTQRDPLPFPPL</sequence>
<evidence type="ECO:0000256" key="3">
    <source>
        <dbReference type="ARBA" id="ARBA00022729"/>
    </source>
</evidence>
<evidence type="ECO:0000256" key="1">
    <source>
        <dbReference type="ARBA" id="ARBA00008779"/>
    </source>
</evidence>
<evidence type="ECO:0000313" key="10">
    <source>
        <dbReference type="Proteomes" id="UP000238348"/>
    </source>
</evidence>
<dbReference type="PROSITE" id="PS00523">
    <property type="entry name" value="SULFATASE_1"/>
    <property type="match status" value="1"/>
</dbReference>
<organism evidence="9 10">
    <name type="scientific">Sorangium cellulosum</name>
    <name type="common">Polyangium cellulosum</name>
    <dbReference type="NCBI Taxonomy" id="56"/>
    <lineage>
        <taxon>Bacteria</taxon>
        <taxon>Pseudomonadati</taxon>
        <taxon>Myxococcota</taxon>
        <taxon>Polyangia</taxon>
        <taxon>Polyangiales</taxon>
        <taxon>Polyangiaceae</taxon>
        <taxon>Sorangium</taxon>
    </lineage>
</organism>
<dbReference type="PANTHER" id="PTHR42693:SF53">
    <property type="entry name" value="ENDO-4-O-SULFATASE"/>
    <property type="match status" value="1"/>
</dbReference>
<dbReference type="CDD" id="cd00110">
    <property type="entry name" value="LamG"/>
    <property type="match status" value="1"/>
</dbReference>
<evidence type="ECO:0000313" key="9">
    <source>
        <dbReference type="EMBL" id="AUX43560.1"/>
    </source>
</evidence>
<evidence type="ECO:0000256" key="4">
    <source>
        <dbReference type="ARBA" id="ARBA00022801"/>
    </source>
</evidence>
<proteinExistence type="inferred from homology"/>
<reference evidence="9 10" key="1">
    <citation type="submission" date="2015-09" db="EMBL/GenBank/DDBJ databases">
        <title>Sorangium comparison.</title>
        <authorList>
            <person name="Zaburannyi N."/>
            <person name="Bunk B."/>
            <person name="Overmann J."/>
            <person name="Mueller R."/>
        </authorList>
    </citation>
    <scope>NUCLEOTIDE SEQUENCE [LARGE SCALE GENOMIC DNA]</scope>
    <source>
        <strain evidence="9 10">So ce26</strain>
    </source>
</reference>
<dbReference type="OrthoDB" id="9766107at2"/>
<feature type="compositionally biased region" description="Basic and acidic residues" evidence="7">
    <location>
        <begin position="920"/>
        <end position="939"/>
    </location>
</feature>
<evidence type="ECO:0000256" key="6">
    <source>
        <dbReference type="ARBA" id="ARBA00023157"/>
    </source>
</evidence>
<evidence type="ECO:0000256" key="7">
    <source>
        <dbReference type="SAM" id="MobiDB-lite"/>
    </source>
</evidence>
<dbReference type="SUPFAM" id="SSF49899">
    <property type="entry name" value="Concanavalin A-like lectins/glucanases"/>
    <property type="match status" value="2"/>
</dbReference>
<protein>
    <recommendedName>
        <fullName evidence="8">LamG-like jellyroll fold domain-containing protein</fullName>
    </recommendedName>
</protein>
<dbReference type="RefSeq" id="WP_159397256.1">
    <property type="nucleotide sequence ID" value="NZ_CP012673.1"/>
</dbReference>
<accession>A0A2L0EW80</accession>
<dbReference type="InterPro" id="IPR013320">
    <property type="entry name" value="ConA-like_dom_sf"/>
</dbReference>
<dbReference type="AlphaFoldDB" id="A0A2L0EW80"/>
<dbReference type="InterPro" id="IPR050738">
    <property type="entry name" value="Sulfatase"/>
</dbReference>
<dbReference type="Gene3D" id="2.60.120.200">
    <property type="match status" value="2"/>
</dbReference>
<dbReference type="InterPro" id="IPR017850">
    <property type="entry name" value="Alkaline_phosphatase_core_sf"/>
</dbReference>
<evidence type="ECO:0000256" key="2">
    <source>
        <dbReference type="ARBA" id="ARBA00022723"/>
    </source>
</evidence>
<keyword evidence="5" id="KW-0106">Calcium</keyword>